<keyword evidence="1" id="KW-0812">Transmembrane</keyword>
<sequence>MTAALRRLAGSGTVHVLFAFLAMGGWAAFANRDHAMPQPLYSGFLQGALSACLTLFLKSVIDGLSKLFIGMTRFWAPPLIACLGSASLLVALHALIRTPEIARTVAVPLLVSTSYAAVYNYSISRRRGAGR</sequence>
<evidence type="ECO:0000256" key="1">
    <source>
        <dbReference type="SAM" id="Phobius"/>
    </source>
</evidence>
<organism evidence="2 3">
    <name type="scientific">Rhizobium herbae</name>
    <dbReference type="NCBI Taxonomy" id="508661"/>
    <lineage>
        <taxon>Bacteria</taxon>
        <taxon>Pseudomonadati</taxon>
        <taxon>Pseudomonadota</taxon>
        <taxon>Alphaproteobacteria</taxon>
        <taxon>Hyphomicrobiales</taxon>
        <taxon>Rhizobiaceae</taxon>
        <taxon>Rhizobium/Agrobacterium group</taxon>
        <taxon>Rhizobium</taxon>
    </lineage>
</organism>
<keyword evidence="1" id="KW-0472">Membrane</keyword>
<reference evidence="2 3" key="1">
    <citation type="submission" date="2021-03" db="EMBL/GenBank/DDBJ databases">
        <title>Genomic Encyclopedia of Type Strains, Phase IV (KMG-IV): sequencing the most valuable type-strain genomes for metagenomic binning, comparative biology and taxonomic classification.</title>
        <authorList>
            <person name="Goeker M."/>
        </authorList>
    </citation>
    <scope>NUCLEOTIDE SEQUENCE [LARGE SCALE GENOMIC DNA]</scope>
    <source>
        <strain evidence="2 3">DSM 26427</strain>
    </source>
</reference>
<dbReference type="Proteomes" id="UP000823786">
    <property type="component" value="Unassembled WGS sequence"/>
</dbReference>
<keyword evidence="3" id="KW-1185">Reference proteome</keyword>
<name>A0ABS4EM72_9HYPH</name>
<dbReference type="EMBL" id="JAGGJV010000004">
    <property type="protein sequence ID" value="MBP1859025.1"/>
    <property type="molecule type" value="Genomic_DNA"/>
</dbReference>
<feature type="transmembrane region" description="Helical" evidence="1">
    <location>
        <begin position="101"/>
        <end position="121"/>
    </location>
</feature>
<protein>
    <submittedName>
        <fullName evidence="2">Uncharacterized protein</fullName>
    </submittedName>
</protein>
<feature type="transmembrane region" description="Helical" evidence="1">
    <location>
        <begin position="73"/>
        <end position="95"/>
    </location>
</feature>
<accession>A0ABS4EM72</accession>
<evidence type="ECO:0000313" key="2">
    <source>
        <dbReference type="EMBL" id="MBP1859025.1"/>
    </source>
</evidence>
<comment type="caution">
    <text evidence="2">The sequence shown here is derived from an EMBL/GenBank/DDBJ whole genome shotgun (WGS) entry which is preliminary data.</text>
</comment>
<proteinExistence type="predicted"/>
<feature type="transmembrane region" description="Helical" evidence="1">
    <location>
        <begin position="40"/>
        <end position="61"/>
    </location>
</feature>
<keyword evidence="1" id="KW-1133">Transmembrane helix</keyword>
<gene>
    <name evidence="2" type="ORF">J2Z75_002537</name>
</gene>
<evidence type="ECO:0000313" key="3">
    <source>
        <dbReference type="Proteomes" id="UP000823786"/>
    </source>
</evidence>